<feature type="region of interest" description="Disordered" evidence="2">
    <location>
        <begin position="163"/>
        <end position="193"/>
    </location>
</feature>
<dbReference type="PANTHER" id="PTHR33481">
    <property type="entry name" value="REVERSE TRANSCRIPTASE"/>
    <property type="match status" value="1"/>
</dbReference>
<dbReference type="GO" id="GO:0008270">
    <property type="term" value="F:zinc ion binding"/>
    <property type="evidence" value="ECO:0007669"/>
    <property type="project" value="UniProtKB-KW"/>
</dbReference>
<dbReference type="PANTHER" id="PTHR33481:SF1">
    <property type="entry name" value="ENDONUCLEASE_EXONUCLEASE_PHOSPHATASE DOMAIN-CONTAINING PROTEIN-RELATED"/>
    <property type="match status" value="1"/>
</dbReference>
<dbReference type="PROSITE" id="PS50158">
    <property type="entry name" value="ZF_CCHC"/>
    <property type="match status" value="1"/>
</dbReference>
<keyword evidence="1" id="KW-0479">Metal-binding</keyword>
<proteinExistence type="predicted"/>
<name>A0A8J5U1V9_FUSOX</name>
<comment type="caution">
    <text evidence="4">The sequence shown here is derived from an EMBL/GenBank/DDBJ whole genome shotgun (WGS) entry which is preliminary data.</text>
</comment>
<evidence type="ECO:0000256" key="1">
    <source>
        <dbReference type="PROSITE-ProRule" id="PRU00047"/>
    </source>
</evidence>
<dbReference type="Proteomes" id="UP000693942">
    <property type="component" value="Unassembled WGS sequence"/>
</dbReference>
<evidence type="ECO:0000313" key="4">
    <source>
        <dbReference type="EMBL" id="KAG7418548.1"/>
    </source>
</evidence>
<sequence length="1076" mass="120261">MASPMTSPPAVSDRFDLGIHTPANLNREARAALLQNSPAIVNGPVGVSPGPGRTAQTPSSPLNAATTAAATEGAKRANPTSIFEQPISIIKSANDLARERVEEYNAKLMFEEAAQQFTAGPQRRFARQFADSFLGIWKQELSGSGPTTSKPTYSSVAASLPAARPRPIHHHQQQQQHRQSDPPHRQGQQPIIAPPRQDLRVFIRLEAGAPAKAHSGYAIRTLIREKLGAVSSKIRQVFQVRTGWAVLTADSETRDFLVEKQAEWAAELRATAVETNKEWHTYVVSDFPRRLTDFRGNEVDSDSVASDEIELQTGLKPVDIRTGRQFSDNPLTKTLLVSFLKPTKRFWSLFGSRAARLIDKNDLPKQCETCWGYHFARSCHRQPVCQRCGKTGHIVDDCAAPEQVMTYVRRDPRLLADQVRPFETRDILWLTINGTTIVNFYRQNDERDALNTLLRWPVPERCVVAGDFNARHHSWQTGQATNRGQEIADWTSEHDLNLLNTLDIPTNPHGNTIDLAFTNLPLAEATVEDHLATSSDHFTLSLTFPDIRSTPMQPSKIRVTTEDELKRFVEIVELGATEIPLADSTPVELDELASSLVSLLTSAAKASGRPARKGGRPAPWWTEECADAAATFRAIRRSYPLGFNQDIQIAKKDFHRVVRQAKRQYWQNLIDSFSSSSAVFKAVRWLKSPGAFQPPPLQVDNVVYETQIDKANALRQATLERRTAEDDIANAWASVSPSRSVPFSPEISLDEAHKLRTSPAVRHGDVEKYPEPALRWLGIWLDSRLSFRVHVEKWASKAKSVAYHLRGLTNTIHGPLPSAVRSAVRACVEPVLLHGSEAWYPGTTRPRWSQPTRNTPSSNQHLIQRMNKALHQSMRAILPVWKTTPITILHRESGIPPVDQLLEARRLRSSARLKSLDEAHPLAKRTAPLTQPTYHNLIKRRYQTQTESAFRTRLRRTDELLAPCERPKLVQRCFHQEQMPPLQMASKEKSTGAFLHWIERLDPLTLVVYSDGSLSSEGAASYGFTIHQNNVPIFDGSGRLGPAEVFDAEATGALEGLKAALNLQGSAGRNHFYLSR</sequence>
<keyword evidence="1" id="KW-0863">Zinc-finger</keyword>
<dbReference type="Pfam" id="PF14529">
    <property type="entry name" value="Exo_endo_phos_2"/>
    <property type="match status" value="1"/>
</dbReference>
<organism evidence="4 5">
    <name type="scientific">Fusarium oxysporum f. sp. raphani</name>
    <dbReference type="NCBI Taxonomy" id="96318"/>
    <lineage>
        <taxon>Eukaryota</taxon>
        <taxon>Fungi</taxon>
        <taxon>Dikarya</taxon>
        <taxon>Ascomycota</taxon>
        <taxon>Pezizomycotina</taxon>
        <taxon>Sordariomycetes</taxon>
        <taxon>Hypocreomycetidae</taxon>
        <taxon>Hypocreales</taxon>
        <taxon>Nectriaceae</taxon>
        <taxon>Fusarium</taxon>
        <taxon>Fusarium oxysporum species complex</taxon>
    </lineage>
</organism>
<dbReference type="GO" id="GO:0003676">
    <property type="term" value="F:nucleic acid binding"/>
    <property type="evidence" value="ECO:0007669"/>
    <property type="project" value="InterPro"/>
</dbReference>
<evidence type="ECO:0000259" key="3">
    <source>
        <dbReference type="PROSITE" id="PS50158"/>
    </source>
</evidence>
<protein>
    <recommendedName>
        <fullName evidence="3">CCHC-type domain-containing protein</fullName>
    </recommendedName>
</protein>
<dbReference type="AlphaFoldDB" id="A0A8J5U1V9"/>
<accession>A0A8J5U1V9</accession>
<feature type="domain" description="CCHC-type" evidence="3">
    <location>
        <begin position="385"/>
        <end position="398"/>
    </location>
</feature>
<dbReference type="InterPro" id="IPR005135">
    <property type="entry name" value="Endo/exonuclease/phosphatase"/>
</dbReference>
<dbReference type="EMBL" id="JAELUR010000019">
    <property type="protein sequence ID" value="KAG7418548.1"/>
    <property type="molecule type" value="Genomic_DNA"/>
</dbReference>
<feature type="region of interest" description="Disordered" evidence="2">
    <location>
        <begin position="44"/>
        <end position="79"/>
    </location>
</feature>
<evidence type="ECO:0000313" key="5">
    <source>
        <dbReference type="Proteomes" id="UP000693942"/>
    </source>
</evidence>
<dbReference type="SMART" id="SM00343">
    <property type="entry name" value="ZnF_C2HC"/>
    <property type="match status" value="1"/>
</dbReference>
<keyword evidence="1" id="KW-0862">Zinc</keyword>
<feature type="compositionally biased region" description="Polar residues" evidence="2">
    <location>
        <begin position="54"/>
        <end position="63"/>
    </location>
</feature>
<evidence type="ECO:0000256" key="2">
    <source>
        <dbReference type="SAM" id="MobiDB-lite"/>
    </source>
</evidence>
<dbReference type="InterPro" id="IPR001878">
    <property type="entry name" value="Znf_CCHC"/>
</dbReference>
<dbReference type="GO" id="GO:0003824">
    <property type="term" value="F:catalytic activity"/>
    <property type="evidence" value="ECO:0007669"/>
    <property type="project" value="InterPro"/>
</dbReference>
<gene>
    <name evidence="4" type="ORF">Forpi1262_v016555</name>
</gene>
<reference evidence="4" key="1">
    <citation type="submission" date="2021-04" db="EMBL/GenBank/DDBJ databases">
        <title>First draft genome resource for Brassicaceae pathogens Fusarium oxysporum f. sp. raphani and Fusarium oxysporum f. sp. rapae.</title>
        <authorList>
            <person name="Asai S."/>
        </authorList>
    </citation>
    <scope>NUCLEOTIDE SEQUENCE</scope>
    <source>
        <strain evidence="4">Tf1262</strain>
    </source>
</reference>